<evidence type="ECO:0000313" key="6">
    <source>
        <dbReference type="Proteomes" id="UP001585053"/>
    </source>
</evidence>
<dbReference type="SUPFAM" id="SSF47413">
    <property type="entry name" value="lambda repressor-like DNA-binding domains"/>
    <property type="match status" value="1"/>
</dbReference>
<dbReference type="EMBL" id="JAYMRS010000007">
    <property type="protein sequence ID" value="MFB8769775.1"/>
    <property type="molecule type" value="Genomic_DNA"/>
</dbReference>
<dbReference type="GO" id="GO:0003677">
    <property type="term" value="F:DNA binding"/>
    <property type="evidence" value="ECO:0007669"/>
    <property type="project" value="InterPro"/>
</dbReference>
<reference evidence="3 6" key="2">
    <citation type="submission" date="2024-01" db="EMBL/GenBank/DDBJ databases">
        <title>Genome mining of biosynthetic gene clusters to explore secondary metabolites of Streptomyces sp.</title>
        <authorList>
            <person name="Baig A."/>
            <person name="Ajitkumar Shintre N."/>
            <person name="Kumar H."/>
            <person name="Anbarasu A."/>
            <person name="Ramaiah S."/>
        </authorList>
    </citation>
    <scope>NUCLEOTIDE SEQUENCE [LARGE SCALE GENOMIC DNA]</scope>
    <source>
        <strain evidence="3 6">A01</strain>
    </source>
</reference>
<dbReference type="Proteomes" id="UP001585053">
    <property type="component" value="Unassembled WGS sequence"/>
</dbReference>
<dbReference type="SMART" id="SM00530">
    <property type="entry name" value="HTH_XRE"/>
    <property type="match status" value="1"/>
</dbReference>
<evidence type="ECO:0000313" key="5">
    <source>
        <dbReference type="Proteomes" id="UP000467124"/>
    </source>
</evidence>
<evidence type="ECO:0000313" key="4">
    <source>
        <dbReference type="EMBL" id="MYR33563.1"/>
    </source>
</evidence>
<protein>
    <submittedName>
        <fullName evidence="4">Helix-turn-helix domain-containing protein</fullName>
    </submittedName>
    <submittedName>
        <fullName evidence="3">Helix-turn-helix transcriptional regulator</fullName>
    </submittedName>
</protein>
<keyword evidence="6" id="KW-1185">Reference proteome</keyword>
<dbReference type="InterPro" id="IPR001387">
    <property type="entry name" value="Cro/C1-type_HTH"/>
</dbReference>
<dbReference type="Gene3D" id="1.10.260.40">
    <property type="entry name" value="lambda repressor-like DNA-binding domains"/>
    <property type="match status" value="1"/>
</dbReference>
<organism evidence="4 5">
    <name type="scientific">Nocardiopsis alba</name>
    <dbReference type="NCBI Taxonomy" id="53437"/>
    <lineage>
        <taxon>Bacteria</taxon>
        <taxon>Bacillati</taxon>
        <taxon>Actinomycetota</taxon>
        <taxon>Actinomycetes</taxon>
        <taxon>Streptosporangiales</taxon>
        <taxon>Nocardiopsidaceae</taxon>
        <taxon>Nocardiopsis</taxon>
    </lineage>
</organism>
<dbReference type="RefSeq" id="WP_042282100.1">
    <property type="nucleotide sequence ID" value="NZ_BAZE01000003.1"/>
</dbReference>
<feature type="region of interest" description="Disordered" evidence="1">
    <location>
        <begin position="77"/>
        <end position="98"/>
    </location>
</feature>
<dbReference type="InterPro" id="IPR010982">
    <property type="entry name" value="Lambda_DNA-bd_dom_sf"/>
</dbReference>
<gene>
    <name evidence="4" type="ORF">GTW20_15160</name>
    <name evidence="3" type="ORF">VSQ78_18860</name>
</gene>
<sequence length="152" mass="17122">MSKELSSPSLRYDLLDRAMDERRLSLGMRWRDVADRTGLSGQALRDIRRGRSVPRDLTARNLEEALGWGHGSIQSVLRGEEPEEAERDSRGGGTDEGLTWWIEGDATCYELTRTIGGNPFSARLVVRDGRSRAQVEKELHKVVEMARVQLEG</sequence>
<evidence type="ECO:0000313" key="3">
    <source>
        <dbReference type="EMBL" id="MFB8769775.1"/>
    </source>
</evidence>
<dbReference type="GeneID" id="91390611"/>
<evidence type="ECO:0000256" key="1">
    <source>
        <dbReference type="SAM" id="MobiDB-lite"/>
    </source>
</evidence>
<evidence type="ECO:0000259" key="2">
    <source>
        <dbReference type="SMART" id="SM00530"/>
    </source>
</evidence>
<accession>A0A7K2IUE5</accession>
<proteinExistence type="predicted"/>
<dbReference type="AlphaFoldDB" id="A0A7K2IUE5"/>
<dbReference type="Proteomes" id="UP000467124">
    <property type="component" value="Unassembled WGS sequence"/>
</dbReference>
<feature type="domain" description="HTH cro/C1-type" evidence="2">
    <location>
        <begin position="18"/>
        <end position="73"/>
    </location>
</feature>
<dbReference type="EMBL" id="WWHY01000001">
    <property type="protein sequence ID" value="MYR33563.1"/>
    <property type="molecule type" value="Genomic_DNA"/>
</dbReference>
<dbReference type="Pfam" id="PF01381">
    <property type="entry name" value="HTH_3"/>
    <property type="match status" value="1"/>
</dbReference>
<name>A0A7K2IUE5_9ACTN</name>
<comment type="caution">
    <text evidence="4">The sequence shown here is derived from an EMBL/GenBank/DDBJ whole genome shotgun (WGS) entry which is preliminary data.</text>
</comment>
<dbReference type="CDD" id="cd00093">
    <property type="entry name" value="HTH_XRE"/>
    <property type="match status" value="1"/>
</dbReference>
<reference evidence="4 5" key="1">
    <citation type="journal article" date="2019" name="Nat. Commun.">
        <title>The antimicrobial potential of Streptomyces from insect microbiomes.</title>
        <authorList>
            <person name="Chevrette M.G."/>
            <person name="Carlson C.M."/>
            <person name="Ortega H.E."/>
            <person name="Thomas C."/>
            <person name="Ananiev G.E."/>
            <person name="Barns K.J."/>
            <person name="Book A.J."/>
            <person name="Cagnazzo J."/>
            <person name="Carlos C."/>
            <person name="Flanigan W."/>
            <person name="Grubbs K.J."/>
            <person name="Horn H.A."/>
            <person name="Hoffmann F.M."/>
            <person name="Klassen J.L."/>
            <person name="Knack J.J."/>
            <person name="Lewin G.R."/>
            <person name="McDonald B.R."/>
            <person name="Muller L."/>
            <person name="Melo W.G.P."/>
            <person name="Pinto-Tomas A.A."/>
            <person name="Schmitz A."/>
            <person name="Wendt-Pienkowski E."/>
            <person name="Wildman S."/>
            <person name="Zhao M."/>
            <person name="Zhang F."/>
            <person name="Bugni T.S."/>
            <person name="Andes D.R."/>
            <person name="Pupo M.T."/>
            <person name="Currie C.R."/>
        </authorList>
    </citation>
    <scope>NUCLEOTIDE SEQUENCE [LARGE SCALE GENOMIC DNA]</scope>
    <source>
        <strain evidence="4 5">SID5840</strain>
    </source>
</reference>